<feature type="chain" id="PRO_5017760405" description="DUF4595 domain-containing protein" evidence="1">
    <location>
        <begin position="22"/>
        <end position="257"/>
    </location>
</feature>
<dbReference type="PROSITE" id="PS51257">
    <property type="entry name" value="PROKAR_LIPOPROTEIN"/>
    <property type="match status" value="1"/>
</dbReference>
<dbReference type="OrthoDB" id="636957at2"/>
<accession>A0A3B7ML52</accession>
<dbReference type="KEGG" id="pseg:D3H65_13375"/>
<gene>
    <name evidence="2" type="ORF">D3H65_13375</name>
</gene>
<dbReference type="EMBL" id="CP032157">
    <property type="protein sequence ID" value="AXY74918.1"/>
    <property type="molecule type" value="Genomic_DNA"/>
</dbReference>
<dbReference type="Proteomes" id="UP000263900">
    <property type="component" value="Chromosome"/>
</dbReference>
<keyword evidence="3" id="KW-1185">Reference proteome</keyword>
<dbReference type="AlphaFoldDB" id="A0A3B7ML52"/>
<evidence type="ECO:0000313" key="2">
    <source>
        <dbReference type="EMBL" id="AXY74918.1"/>
    </source>
</evidence>
<evidence type="ECO:0000256" key="1">
    <source>
        <dbReference type="SAM" id="SignalP"/>
    </source>
</evidence>
<organism evidence="2 3">
    <name type="scientific">Paraflavitalea soli</name>
    <dbReference type="NCBI Taxonomy" id="2315862"/>
    <lineage>
        <taxon>Bacteria</taxon>
        <taxon>Pseudomonadati</taxon>
        <taxon>Bacteroidota</taxon>
        <taxon>Chitinophagia</taxon>
        <taxon>Chitinophagales</taxon>
        <taxon>Chitinophagaceae</taxon>
        <taxon>Paraflavitalea</taxon>
    </lineage>
</organism>
<keyword evidence="1" id="KW-0732">Signal</keyword>
<sequence length="257" mass="29562">MQKMYRYCLMLCIGFATIAFAGCNKLEDYIENNPLSTYDRCRVSSMTYSFLSNVIGVTINYNAYGDPVSIVQTQSGTGHPDGIFRYDNKRRLKDYIGVYAGGGSFEFWHKYYYDNKGRIVRDTTYTLGNIVNDAPADYYGQSVTTYEYDKYGRVSYTKHVWLDTPEFPYETIYTYDAKGNLAKPGLVYDNKISINRTHRIWMFITRNYSLNNAWATAWNDDKLPTAMTLNSEGGNFAGFYYGNLDNIAYQCKGDSPF</sequence>
<reference evidence="2 3" key="1">
    <citation type="submission" date="2018-09" db="EMBL/GenBank/DDBJ databases">
        <title>Genome sequencing of strain 6GH32-13.</title>
        <authorList>
            <person name="Weon H.-Y."/>
            <person name="Heo J."/>
            <person name="Kwon S.-W."/>
        </authorList>
    </citation>
    <scope>NUCLEOTIDE SEQUENCE [LARGE SCALE GENOMIC DNA]</scope>
    <source>
        <strain evidence="2 3">5GH32-13</strain>
    </source>
</reference>
<feature type="signal peptide" evidence="1">
    <location>
        <begin position="1"/>
        <end position="21"/>
    </location>
</feature>
<dbReference type="RefSeq" id="WP_119050801.1">
    <property type="nucleotide sequence ID" value="NZ_CP032157.1"/>
</dbReference>
<evidence type="ECO:0008006" key="4">
    <source>
        <dbReference type="Google" id="ProtNLM"/>
    </source>
</evidence>
<protein>
    <recommendedName>
        <fullName evidence="4">DUF4595 domain-containing protein</fullName>
    </recommendedName>
</protein>
<name>A0A3B7ML52_9BACT</name>
<evidence type="ECO:0000313" key="3">
    <source>
        <dbReference type="Proteomes" id="UP000263900"/>
    </source>
</evidence>
<proteinExistence type="predicted"/>